<dbReference type="EMBL" id="JAINUG010000075">
    <property type="protein sequence ID" value="KAJ8400666.1"/>
    <property type="molecule type" value="Genomic_DNA"/>
</dbReference>
<keyword evidence="3" id="KW-1185">Reference proteome</keyword>
<organism evidence="2 3">
    <name type="scientific">Aldrovandia affinis</name>
    <dbReference type="NCBI Taxonomy" id="143900"/>
    <lineage>
        <taxon>Eukaryota</taxon>
        <taxon>Metazoa</taxon>
        <taxon>Chordata</taxon>
        <taxon>Craniata</taxon>
        <taxon>Vertebrata</taxon>
        <taxon>Euteleostomi</taxon>
        <taxon>Actinopterygii</taxon>
        <taxon>Neopterygii</taxon>
        <taxon>Teleostei</taxon>
        <taxon>Notacanthiformes</taxon>
        <taxon>Halosauridae</taxon>
        <taxon>Aldrovandia</taxon>
    </lineage>
</organism>
<feature type="region of interest" description="Disordered" evidence="1">
    <location>
        <begin position="79"/>
        <end position="105"/>
    </location>
</feature>
<evidence type="ECO:0000256" key="1">
    <source>
        <dbReference type="SAM" id="MobiDB-lite"/>
    </source>
</evidence>
<evidence type="ECO:0000313" key="3">
    <source>
        <dbReference type="Proteomes" id="UP001221898"/>
    </source>
</evidence>
<comment type="caution">
    <text evidence="2">The sequence shown here is derived from an EMBL/GenBank/DDBJ whole genome shotgun (WGS) entry which is preliminary data.</text>
</comment>
<proteinExistence type="predicted"/>
<sequence>MTLPPPSLSPRRVADEALSSTPPHLPTSPNQIPSPPRSPATRTSAPVVITNGVTRPPETRWRGSASRLWPCRFTPITSAWREDTPETRGTAEDSASLCGGSPGVPERLIASGARSDVERLTPYRLSPASATEAETFSVTRPSHKLTLPCRIMPHHMLMVI</sequence>
<accession>A0AAD7SDM3</accession>
<gene>
    <name evidence="2" type="ORF">AAFF_G00394350</name>
</gene>
<protein>
    <submittedName>
        <fullName evidence="2">Uncharacterized protein</fullName>
    </submittedName>
</protein>
<reference evidence="2" key="1">
    <citation type="journal article" date="2023" name="Science">
        <title>Genome structures resolve the early diversification of teleost fishes.</title>
        <authorList>
            <person name="Parey E."/>
            <person name="Louis A."/>
            <person name="Montfort J."/>
            <person name="Bouchez O."/>
            <person name="Roques C."/>
            <person name="Iampietro C."/>
            <person name="Lluch J."/>
            <person name="Castinel A."/>
            <person name="Donnadieu C."/>
            <person name="Desvignes T."/>
            <person name="Floi Bucao C."/>
            <person name="Jouanno E."/>
            <person name="Wen M."/>
            <person name="Mejri S."/>
            <person name="Dirks R."/>
            <person name="Jansen H."/>
            <person name="Henkel C."/>
            <person name="Chen W.J."/>
            <person name="Zahm M."/>
            <person name="Cabau C."/>
            <person name="Klopp C."/>
            <person name="Thompson A.W."/>
            <person name="Robinson-Rechavi M."/>
            <person name="Braasch I."/>
            <person name="Lecointre G."/>
            <person name="Bobe J."/>
            <person name="Postlethwait J.H."/>
            <person name="Berthelot C."/>
            <person name="Roest Crollius H."/>
            <person name="Guiguen Y."/>
        </authorList>
    </citation>
    <scope>NUCLEOTIDE SEQUENCE</scope>
    <source>
        <strain evidence="2">NC1722</strain>
    </source>
</reference>
<dbReference type="AlphaFoldDB" id="A0AAD7SDM3"/>
<name>A0AAD7SDM3_9TELE</name>
<dbReference type="Proteomes" id="UP001221898">
    <property type="component" value="Unassembled WGS sequence"/>
</dbReference>
<feature type="region of interest" description="Disordered" evidence="1">
    <location>
        <begin position="1"/>
        <end position="62"/>
    </location>
</feature>
<evidence type="ECO:0000313" key="2">
    <source>
        <dbReference type="EMBL" id="KAJ8400666.1"/>
    </source>
</evidence>
<feature type="compositionally biased region" description="Basic and acidic residues" evidence="1">
    <location>
        <begin position="80"/>
        <end position="91"/>
    </location>
</feature>